<evidence type="ECO:0000313" key="4">
    <source>
        <dbReference type="Proteomes" id="UP000689967"/>
    </source>
</evidence>
<comment type="caution">
    <text evidence="3">The sequence shown here is derived from an EMBL/GenBank/DDBJ whole genome shotgun (WGS) entry which is preliminary data.</text>
</comment>
<sequence length="465" mass="51384">MLTDTAAPPTTAPYVPPFPPRPEKGLPLRQMLKLARENWLAIWAQSSFERDVYGSRLLTRDVVVCNSPDSVHYVFVERHENFQRKSPQHRHALIPLLGDGLFVSDGPLWRERRRVVAPVTHVSRLAELAPAITEAAMERRDAWRGFSPDRPVDVLAEMGHLTAEIICRTIFGRALGRDAAKEVVAAFAAYQACIGQTDILSLLGLPDWFPRYRSAAVRESARRIHQVVDGLIADILDRPGEGEASLIRAMSEAKVPGTDRPMDRRAFRNEAIVLFMAGHETTANTLAWALFMLSQDSGSATRLVEEVRGALGDRVATLADLPKLPFTRAVVEETLRLYPPVPLLSREALGPDRIGDRPVRKGTIILVSPWLLHRKPGLWDQPDAFIPDRFMPGAPKPPRHAYIPFSTGPRICTGMHLGLAEATICLAALAGNFGLTLEPGTQVMPVARLTLRPGETLPMRIAPLG</sequence>
<comment type="similarity">
    <text evidence="1">Belongs to the cytochrome P450 family.</text>
</comment>
<dbReference type="PANTHER" id="PTHR24305">
    <property type="entry name" value="CYTOCHROME P450"/>
    <property type="match status" value="1"/>
</dbReference>
<evidence type="ECO:0000256" key="1">
    <source>
        <dbReference type="ARBA" id="ARBA00010617"/>
    </source>
</evidence>
<dbReference type="InterPro" id="IPR050121">
    <property type="entry name" value="Cytochrome_P450_monoxygenase"/>
</dbReference>
<dbReference type="Proteomes" id="UP000689967">
    <property type="component" value="Unassembled WGS sequence"/>
</dbReference>
<feature type="compositionally biased region" description="Pro residues" evidence="2">
    <location>
        <begin position="10"/>
        <end position="20"/>
    </location>
</feature>
<proteinExistence type="inferred from homology"/>
<evidence type="ECO:0000256" key="2">
    <source>
        <dbReference type="SAM" id="MobiDB-lite"/>
    </source>
</evidence>
<gene>
    <name evidence="3" type="ORF">JJQ90_16050</name>
</gene>
<name>A0ABS6H981_9PROT</name>
<reference evidence="3 4" key="1">
    <citation type="submission" date="2021-01" db="EMBL/GenBank/DDBJ databases">
        <title>Roseomonas sp. nov, a bacterium isolated from an oil production mixture in Yumen Oilfield.</title>
        <authorList>
            <person name="Wu D."/>
        </authorList>
    </citation>
    <scope>NUCLEOTIDE SEQUENCE [LARGE SCALE GENOMIC DNA]</scope>
    <source>
        <strain evidence="3 4">ROY-5-3</strain>
    </source>
</reference>
<dbReference type="EMBL" id="JAERQM010000004">
    <property type="protein sequence ID" value="MBU8545235.1"/>
    <property type="molecule type" value="Genomic_DNA"/>
</dbReference>
<organism evidence="3 4">
    <name type="scientific">Falsiroseomonas oleicola</name>
    <dbReference type="NCBI Taxonomy" id="2801474"/>
    <lineage>
        <taxon>Bacteria</taxon>
        <taxon>Pseudomonadati</taxon>
        <taxon>Pseudomonadota</taxon>
        <taxon>Alphaproteobacteria</taxon>
        <taxon>Acetobacterales</taxon>
        <taxon>Roseomonadaceae</taxon>
        <taxon>Falsiroseomonas</taxon>
    </lineage>
</organism>
<keyword evidence="4" id="KW-1185">Reference proteome</keyword>
<accession>A0ABS6H981</accession>
<feature type="region of interest" description="Disordered" evidence="2">
    <location>
        <begin position="1"/>
        <end position="21"/>
    </location>
</feature>
<dbReference type="PANTHER" id="PTHR24305:SF166">
    <property type="entry name" value="CYTOCHROME P450 12A4, MITOCHONDRIAL-RELATED"/>
    <property type="match status" value="1"/>
</dbReference>
<dbReference type="Pfam" id="PF00067">
    <property type="entry name" value="p450"/>
    <property type="match status" value="1"/>
</dbReference>
<dbReference type="RefSeq" id="WP_216877095.1">
    <property type="nucleotide sequence ID" value="NZ_JAERQM010000004.1"/>
</dbReference>
<dbReference type="InterPro" id="IPR001128">
    <property type="entry name" value="Cyt_P450"/>
</dbReference>
<evidence type="ECO:0000313" key="3">
    <source>
        <dbReference type="EMBL" id="MBU8545235.1"/>
    </source>
</evidence>
<protein>
    <submittedName>
        <fullName evidence="3">Cytochrome P450</fullName>
    </submittedName>
</protein>